<dbReference type="InterPro" id="IPR001650">
    <property type="entry name" value="Helicase_C-like"/>
</dbReference>
<evidence type="ECO:0000256" key="7">
    <source>
        <dbReference type="ARBA" id="ARBA00034808"/>
    </source>
</evidence>
<sequence>MDKRTLPKQKHLAKTRKGSWKALSDSDLEDLSASIQRTFKWEHEPRQFQLDAIKAQLQRKDVIVHAGTGFGKTAIAAGPHALEEMKGKVTFLISPLIALQEEQAATFESEFHLSAVAINSTHGGLNKKLLSVRYPGGPLANRSHLPRDDAPKAFLSQVIRHRDMLQRTLAVVVDEAHVVSHWGSGFRKQYGTLGILKALLPRETPFVALSATLPPRVRNDVEKKLQLNQKTLVSIDMGNDRTTVSLIVRGMQHSMNTYNDLALAVPDGIETPDEIPKAFIYADTLAVATQIETYLYEERCPKDLWYKGFIRPYSAAFSSAYRHAVMVLFRMGIVRILICTDAAGMGCNIPDIDLVIQWKLPASVSSFVQRAGRAARGHGRTGLAVLLVEKSVYEGDVVTYVTQRQSEQVQEKGKSKPKKSSVREAASYPKGEKGYAVARGSLRGGYDKANDTTNDPIDVPLDESAIDEGLYTLVQTGKCRRGVLTKVFGNKPAEPTVPCCDTCDPSLLDRARPGPPKIAKRAVAVKRGIPNLLVMEQIRAWRVRIHDKAFTRSFFSPAGFMSNDLVELLASVGPINTKAKLLAVLGGQWARSFATYGDALLTELKRINIPPMKPKPKKKKDNAKRPQAASDTGEGNDDGRGRKRARVASSTIATPTAPAIEAVTPAVNPSPAPVPVTNSPLPQTPARSSSASSNPYSALRSVGATAAASSSPALYPYPGYPQAYPSTPIQIRYGSFTHPWPLEPRNPPQPGLVVASVWCGEAYGYALRWVPPPQAPGASQVPAPGPART</sequence>
<evidence type="ECO:0000256" key="1">
    <source>
        <dbReference type="ARBA" id="ARBA00005446"/>
    </source>
</evidence>
<gene>
    <name evidence="11" type="ORF">D9611_014813</name>
</gene>
<evidence type="ECO:0000259" key="10">
    <source>
        <dbReference type="PROSITE" id="PS51194"/>
    </source>
</evidence>
<dbReference type="OrthoDB" id="10261556at2759"/>
<dbReference type="SMART" id="SM00487">
    <property type="entry name" value="DEXDc"/>
    <property type="match status" value="1"/>
</dbReference>
<reference evidence="11 12" key="1">
    <citation type="journal article" date="2020" name="ISME J.">
        <title>Uncovering the hidden diversity of litter-decomposition mechanisms in mushroom-forming fungi.</title>
        <authorList>
            <person name="Floudas D."/>
            <person name="Bentzer J."/>
            <person name="Ahren D."/>
            <person name="Johansson T."/>
            <person name="Persson P."/>
            <person name="Tunlid A."/>
        </authorList>
    </citation>
    <scope>NUCLEOTIDE SEQUENCE [LARGE SCALE GENOMIC DNA]</scope>
    <source>
        <strain evidence="11 12">CBS 175.51</strain>
    </source>
</reference>
<dbReference type="SUPFAM" id="SSF52540">
    <property type="entry name" value="P-loop containing nucleoside triphosphate hydrolases"/>
    <property type="match status" value="1"/>
</dbReference>
<comment type="caution">
    <text evidence="11">The sequence shown here is derived from an EMBL/GenBank/DDBJ whole genome shotgun (WGS) entry which is preliminary data.</text>
</comment>
<protein>
    <recommendedName>
        <fullName evidence="7">DNA 3'-5' helicase</fullName>
        <ecNumber evidence="7">5.6.2.4</ecNumber>
    </recommendedName>
</protein>
<dbReference type="GO" id="GO:0005694">
    <property type="term" value="C:chromosome"/>
    <property type="evidence" value="ECO:0007669"/>
    <property type="project" value="TreeGrafter"/>
</dbReference>
<evidence type="ECO:0000313" key="12">
    <source>
        <dbReference type="Proteomes" id="UP000541558"/>
    </source>
</evidence>
<dbReference type="GO" id="GO:0005737">
    <property type="term" value="C:cytoplasm"/>
    <property type="evidence" value="ECO:0007669"/>
    <property type="project" value="TreeGrafter"/>
</dbReference>
<dbReference type="GO" id="GO:0009378">
    <property type="term" value="F:four-way junction helicase activity"/>
    <property type="evidence" value="ECO:0007669"/>
    <property type="project" value="TreeGrafter"/>
</dbReference>
<evidence type="ECO:0000256" key="4">
    <source>
        <dbReference type="ARBA" id="ARBA00023125"/>
    </source>
</evidence>
<evidence type="ECO:0000256" key="8">
    <source>
        <dbReference type="SAM" id="MobiDB-lite"/>
    </source>
</evidence>
<comment type="catalytic activity">
    <reaction evidence="6">
        <text>Couples ATP hydrolysis with the unwinding of duplex DNA by translocating in the 3'-5' direction.</text>
        <dbReference type="EC" id="5.6.2.4"/>
    </reaction>
</comment>
<feature type="compositionally biased region" description="Low complexity" evidence="8">
    <location>
        <begin position="647"/>
        <end position="667"/>
    </location>
</feature>
<dbReference type="GO" id="GO:0043138">
    <property type="term" value="F:3'-5' DNA helicase activity"/>
    <property type="evidence" value="ECO:0007669"/>
    <property type="project" value="UniProtKB-EC"/>
</dbReference>
<dbReference type="InterPro" id="IPR011545">
    <property type="entry name" value="DEAD/DEAH_box_helicase_dom"/>
</dbReference>
<dbReference type="PANTHER" id="PTHR13710:SF105">
    <property type="entry name" value="ATP-DEPENDENT DNA HELICASE Q1"/>
    <property type="match status" value="1"/>
</dbReference>
<feature type="domain" description="Helicase C-terminal" evidence="10">
    <location>
        <begin position="264"/>
        <end position="426"/>
    </location>
</feature>
<evidence type="ECO:0000259" key="9">
    <source>
        <dbReference type="PROSITE" id="PS51192"/>
    </source>
</evidence>
<evidence type="ECO:0000313" key="11">
    <source>
        <dbReference type="EMBL" id="KAF5334044.1"/>
    </source>
</evidence>
<organism evidence="11 12">
    <name type="scientific">Ephemerocybe angulata</name>
    <dbReference type="NCBI Taxonomy" id="980116"/>
    <lineage>
        <taxon>Eukaryota</taxon>
        <taxon>Fungi</taxon>
        <taxon>Dikarya</taxon>
        <taxon>Basidiomycota</taxon>
        <taxon>Agaricomycotina</taxon>
        <taxon>Agaricomycetes</taxon>
        <taxon>Agaricomycetidae</taxon>
        <taxon>Agaricales</taxon>
        <taxon>Agaricineae</taxon>
        <taxon>Psathyrellaceae</taxon>
        <taxon>Ephemerocybe</taxon>
    </lineage>
</organism>
<feature type="region of interest" description="Disordered" evidence="8">
    <location>
        <begin position="405"/>
        <end position="427"/>
    </location>
</feature>
<keyword evidence="4" id="KW-0238">DNA-binding</keyword>
<dbReference type="Gene3D" id="3.40.50.300">
    <property type="entry name" value="P-loop containing nucleotide triphosphate hydrolases"/>
    <property type="match status" value="2"/>
</dbReference>
<dbReference type="AlphaFoldDB" id="A0A8H5C3H3"/>
<dbReference type="InterPro" id="IPR027417">
    <property type="entry name" value="P-loop_NTPase"/>
</dbReference>
<feature type="compositionally biased region" description="Low complexity" evidence="8">
    <location>
        <begin position="675"/>
        <end position="694"/>
    </location>
</feature>
<keyword evidence="12" id="KW-1185">Reference proteome</keyword>
<accession>A0A8H5C3H3</accession>
<dbReference type="SMART" id="SM00490">
    <property type="entry name" value="HELICc"/>
    <property type="match status" value="1"/>
</dbReference>
<proteinExistence type="inferred from homology"/>
<evidence type="ECO:0000256" key="5">
    <source>
        <dbReference type="ARBA" id="ARBA00023235"/>
    </source>
</evidence>
<name>A0A8H5C3H3_9AGAR</name>
<feature type="domain" description="Helicase ATP-binding" evidence="9">
    <location>
        <begin position="53"/>
        <end position="231"/>
    </location>
</feature>
<dbReference type="EMBL" id="JAACJK010000084">
    <property type="protein sequence ID" value="KAF5334044.1"/>
    <property type="molecule type" value="Genomic_DNA"/>
</dbReference>
<keyword evidence="2" id="KW-0547">Nucleotide-binding</keyword>
<comment type="similarity">
    <text evidence="1">Belongs to the helicase family. RecQ subfamily.</text>
</comment>
<dbReference type="InterPro" id="IPR014001">
    <property type="entry name" value="Helicase_ATP-bd"/>
</dbReference>
<dbReference type="GO" id="GO:0005524">
    <property type="term" value="F:ATP binding"/>
    <property type="evidence" value="ECO:0007669"/>
    <property type="project" value="UniProtKB-KW"/>
</dbReference>
<evidence type="ECO:0000256" key="6">
    <source>
        <dbReference type="ARBA" id="ARBA00034617"/>
    </source>
</evidence>
<dbReference type="Pfam" id="PF00270">
    <property type="entry name" value="DEAD"/>
    <property type="match status" value="1"/>
</dbReference>
<dbReference type="EC" id="5.6.2.4" evidence="7"/>
<dbReference type="Pfam" id="PF00271">
    <property type="entry name" value="Helicase_C"/>
    <property type="match status" value="1"/>
</dbReference>
<keyword evidence="5" id="KW-0413">Isomerase</keyword>
<dbReference type="GO" id="GO:0000724">
    <property type="term" value="P:double-strand break repair via homologous recombination"/>
    <property type="evidence" value="ECO:0007669"/>
    <property type="project" value="TreeGrafter"/>
</dbReference>
<dbReference type="GO" id="GO:0003677">
    <property type="term" value="F:DNA binding"/>
    <property type="evidence" value="ECO:0007669"/>
    <property type="project" value="UniProtKB-KW"/>
</dbReference>
<keyword evidence="3" id="KW-0067">ATP-binding</keyword>
<dbReference type="PANTHER" id="PTHR13710">
    <property type="entry name" value="DNA HELICASE RECQ FAMILY MEMBER"/>
    <property type="match status" value="1"/>
</dbReference>
<dbReference type="PROSITE" id="PS51192">
    <property type="entry name" value="HELICASE_ATP_BIND_1"/>
    <property type="match status" value="1"/>
</dbReference>
<feature type="region of interest" description="Disordered" evidence="8">
    <location>
        <begin position="609"/>
        <end position="694"/>
    </location>
</feature>
<dbReference type="Proteomes" id="UP000541558">
    <property type="component" value="Unassembled WGS sequence"/>
</dbReference>
<dbReference type="PROSITE" id="PS51194">
    <property type="entry name" value="HELICASE_CTER"/>
    <property type="match status" value="1"/>
</dbReference>
<evidence type="ECO:0000256" key="2">
    <source>
        <dbReference type="ARBA" id="ARBA00022741"/>
    </source>
</evidence>
<evidence type="ECO:0000256" key="3">
    <source>
        <dbReference type="ARBA" id="ARBA00022840"/>
    </source>
</evidence>